<dbReference type="EMBL" id="AEJM01000041">
    <property type="protein sequence ID" value="EGY32721.1"/>
    <property type="molecule type" value="Genomic_DNA"/>
</dbReference>
<reference evidence="1 2" key="1">
    <citation type="submission" date="2010-10" db="EMBL/GenBank/DDBJ databases">
        <authorList>
            <person name="Chen C."/>
            <person name="Kittichotirat W."/>
            <person name="Asikainen S."/>
            <person name="Bumgarner R."/>
        </authorList>
    </citation>
    <scope>NUCLEOTIDE SEQUENCE [LARGE SCALE GENOMIC DNA]</scope>
    <source>
        <strain evidence="1 2">SC1083</strain>
    </source>
</reference>
<sequence>MFINFSKDNLTYNDAWSYYDYLSTLYQALRNIQALNARKTA</sequence>
<comment type="caution">
    <text evidence="1">The sequence shown here is derived from an EMBL/GenBank/DDBJ whole genome shotgun (WGS) entry which is preliminary data.</text>
</comment>
<accession>G4AAV9</accession>
<protein>
    <submittedName>
        <fullName evidence="1">Uncharacterized protein</fullName>
    </submittedName>
</protein>
<evidence type="ECO:0000313" key="1">
    <source>
        <dbReference type="EMBL" id="EGY32721.1"/>
    </source>
</evidence>
<organism evidence="1 2">
    <name type="scientific">Aggregatibacter actinomycetemcomitans serotype e str. SC1083</name>
    <dbReference type="NCBI Taxonomy" id="907488"/>
    <lineage>
        <taxon>Bacteria</taxon>
        <taxon>Pseudomonadati</taxon>
        <taxon>Pseudomonadota</taxon>
        <taxon>Gammaproteobacteria</taxon>
        <taxon>Pasteurellales</taxon>
        <taxon>Pasteurellaceae</taxon>
        <taxon>Aggregatibacter</taxon>
    </lineage>
</organism>
<evidence type="ECO:0000313" key="2">
    <source>
        <dbReference type="Proteomes" id="UP000005508"/>
    </source>
</evidence>
<dbReference type="Proteomes" id="UP000005508">
    <property type="component" value="Unassembled WGS sequence"/>
</dbReference>
<dbReference type="AlphaFoldDB" id="G4AAV9"/>
<proteinExistence type="predicted"/>
<name>G4AAV9_AGGAC</name>
<gene>
    <name evidence="1" type="ORF">SC1083_1989</name>
</gene>